<dbReference type="PANTHER" id="PTHR24243">
    <property type="entry name" value="G-PROTEIN COUPLED RECEPTOR"/>
    <property type="match status" value="1"/>
</dbReference>
<dbReference type="Proteomes" id="UP000283509">
    <property type="component" value="Unassembled WGS sequence"/>
</dbReference>
<dbReference type="OrthoDB" id="10036964at2759"/>
<keyword evidence="7 9" id="KW-0675">Receptor</keyword>
<dbReference type="PROSITE" id="PS00237">
    <property type="entry name" value="G_PROTEIN_RECEP_F1_1"/>
    <property type="match status" value="1"/>
</dbReference>
<evidence type="ECO:0000256" key="1">
    <source>
        <dbReference type="ARBA" id="ARBA00004141"/>
    </source>
</evidence>
<reference evidence="12 13" key="1">
    <citation type="submission" date="2018-04" db="EMBL/GenBank/DDBJ databases">
        <authorList>
            <person name="Zhang X."/>
            <person name="Yuan J."/>
            <person name="Li F."/>
            <person name="Xiang J."/>
        </authorList>
    </citation>
    <scope>NUCLEOTIDE SEQUENCE [LARGE SCALE GENOMIC DNA]</scope>
    <source>
        <tissue evidence="12">Muscle</tissue>
    </source>
</reference>
<dbReference type="PRINTS" id="PR00237">
    <property type="entry name" value="GPCRRHODOPSN"/>
</dbReference>
<dbReference type="InterPro" id="IPR017452">
    <property type="entry name" value="GPCR_Rhodpsn_7TM"/>
</dbReference>
<dbReference type="STRING" id="6689.A0A3R7MEB3"/>
<proteinExistence type="inferred from homology"/>
<gene>
    <name evidence="12" type="ORF">C7M84_007398</name>
</gene>
<keyword evidence="4 10" id="KW-1133">Transmembrane helix</keyword>
<protein>
    <submittedName>
        <fullName evidence="12">Putative growth hormone secretagogue receptor type 1</fullName>
    </submittedName>
</protein>
<evidence type="ECO:0000256" key="2">
    <source>
        <dbReference type="ARBA" id="ARBA00010663"/>
    </source>
</evidence>
<dbReference type="InterPro" id="IPR000276">
    <property type="entry name" value="GPCR_Rhodpsn"/>
</dbReference>
<evidence type="ECO:0000259" key="11">
    <source>
        <dbReference type="PROSITE" id="PS50262"/>
    </source>
</evidence>
<keyword evidence="8 9" id="KW-0807">Transducer</keyword>
<evidence type="ECO:0000256" key="5">
    <source>
        <dbReference type="ARBA" id="ARBA00023040"/>
    </source>
</evidence>
<feature type="transmembrane region" description="Helical" evidence="10">
    <location>
        <begin position="79"/>
        <end position="98"/>
    </location>
</feature>
<comment type="caution">
    <text evidence="12">The sequence shown here is derived from an EMBL/GenBank/DDBJ whole genome shotgun (WGS) entry which is preliminary data.</text>
</comment>
<sequence>MFCFALALHYSASLISVHLAFTLPFFHHTRLRLAGKIVPYVELSVVHASVLSLLVISLERYHVICQPLQAGHRCTRAKATATIAVIWTVAFLSAGPMLRIVQYDYVKYYDGSTRPNCITPIETLWNKAYIIASSVLFFFVPLLILVGLYSVIARQLLIDTYELTHKKENPQMRARRQVVIMLATVVVFFFLCLMPMRVLYLWIIAVPLDTITWLGIEGYYNLLYFCRVMHYLNSSINPILYNMTSTKFRTAFMRVFYKRRLQRHDTYSNTSYNNHTVINNLRLHYGTNCSMVYKTMYSKTVVSHKYSYTSTGSASTQVTRHASLVSASSLRPSAKDSLV</sequence>
<keyword evidence="6 10" id="KW-0472">Membrane</keyword>
<evidence type="ECO:0000313" key="12">
    <source>
        <dbReference type="EMBL" id="ROT74107.1"/>
    </source>
</evidence>
<evidence type="ECO:0000256" key="6">
    <source>
        <dbReference type="ARBA" id="ARBA00023136"/>
    </source>
</evidence>
<evidence type="ECO:0000256" key="7">
    <source>
        <dbReference type="ARBA" id="ARBA00023170"/>
    </source>
</evidence>
<feature type="transmembrane region" description="Helical" evidence="10">
    <location>
        <begin position="202"/>
        <end position="222"/>
    </location>
</feature>
<organism evidence="12 13">
    <name type="scientific">Penaeus vannamei</name>
    <name type="common">Whiteleg shrimp</name>
    <name type="synonym">Litopenaeus vannamei</name>
    <dbReference type="NCBI Taxonomy" id="6689"/>
    <lineage>
        <taxon>Eukaryota</taxon>
        <taxon>Metazoa</taxon>
        <taxon>Ecdysozoa</taxon>
        <taxon>Arthropoda</taxon>
        <taxon>Crustacea</taxon>
        <taxon>Multicrustacea</taxon>
        <taxon>Malacostraca</taxon>
        <taxon>Eumalacostraca</taxon>
        <taxon>Eucarida</taxon>
        <taxon>Decapoda</taxon>
        <taxon>Dendrobranchiata</taxon>
        <taxon>Penaeoidea</taxon>
        <taxon>Penaeidae</taxon>
        <taxon>Penaeus</taxon>
    </lineage>
</organism>
<evidence type="ECO:0000256" key="9">
    <source>
        <dbReference type="RuleBase" id="RU000688"/>
    </source>
</evidence>
<feature type="transmembrane region" description="Helical" evidence="10">
    <location>
        <begin position="38"/>
        <end position="58"/>
    </location>
</feature>
<comment type="subcellular location">
    <subcellularLocation>
        <location evidence="1">Membrane</location>
        <topology evidence="1">Multi-pass membrane protein</topology>
    </subcellularLocation>
</comment>
<dbReference type="PANTHER" id="PTHR24243:SF233">
    <property type="entry name" value="THYROTROPIN-RELEASING HORMONE RECEPTOR"/>
    <property type="match status" value="1"/>
</dbReference>
<feature type="transmembrane region" description="Helical" evidence="10">
    <location>
        <begin position="178"/>
        <end position="196"/>
    </location>
</feature>
<evidence type="ECO:0000256" key="10">
    <source>
        <dbReference type="SAM" id="Phobius"/>
    </source>
</evidence>
<dbReference type="SUPFAM" id="SSF81321">
    <property type="entry name" value="Family A G protein-coupled receptor-like"/>
    <property type="match status" value="1"/>
</dbReference>
<feature type="domain" description="G-protein coupled receptors family 1 profile" evidence="11">
    <location>
        <begin position="1"/>
        <end position="241"/>
    </location>
</feature>
<dbReference type="AlphaFoldDB" id="A0A3R7MEB3"/>
<dbReference type="PROSITE" id="PS50262">
    <property type="entry name" value="G_PROTEIN_RECEP_F1_2"/>
    <property type="match status" value="1"/>
</dbReference>
<comment type="similarity">
    <text evidence="2 9">Belongs to the G-protein coupled receptor 1 family.</text>
</comment>
<dbReference type="GO" id="GO:0005886">
    <property type="term" value="C:plasma membrane"/>
    <property type="evidence" value="ECO:0007669"/>
    <property type="project" value="TreeGrafter"/>
</dbReference>
<name>A0A3R7MEB3_PENVA</name>
<dbReference type="EMBL" id="QCYY01001933">
    <property type="protein sequence ID" value="ROT74107.1"/>
    <property type="molecule type" value="Genomic_DNA"/>
</dbReference>
<keyword evidence="3 9" id="KW-0812">Transmembrane</keyword>
<evidence type="ECO:0000313" key="13">
    <source>
        <dbReference type="Proteomes" id="UP000283509"/>
    </source>
</evidence>
<accession>A0A3R7MEB3</accession>
<keyword evidence="13" id="KW-1185">Reference proteome</keyword>
<keyword evidence="5 9" id="KW-0297">G-protein coupled receptor</keyword>
<dbReference type="Pfam" id="PF00001">
    <property type="entry name" value="7tm_1"/>
    <property type="match status" value="1"/>
</dbReference>
<feature type="transmembrane region" description="Helical" evidence="10">
    <location>
        <begin position="129"/>
        <end position="157"/>
    </location>
</feature>
<evidence type="ECO:0000256" key="8">
    <source>
        <dbReference type="ARBA" id="ARBA00023224"/>
    </source>
</evidence>
<dbReference type="GO" id="GO:0004930">
    <property type="term" value="F:G protein-coupled receptor activity"/>
    <property type="evidence" value="ECO:0007669"/>
    <property type="project" value="UniProtKB-KW"/>
</dbReference>
<reference evidence="12 13" key="2">
    <citation type="submission" date="2019-01" db="EMBL/GenBank/DDBJ databases">
        <title>The decoding of complex shrimp genome reveals the adaptation for benthos swimmer, frequently molting mechanism and breeding impact on genome.</title>
        <authorList>
            <person name="Sun Y."/>
            <person name="Gao Y."/>
            <person name="Yu Y."/>
        </authorList>
    </citation>
    <scope>NUCLEOTIDE SEQUENCE [LARGE SCALE GENOMIC DNA]</scope>
    <source>
        <tissue evidence="12">Muscle</tissue>
    </source>
</reference>
<evidence type="ECO:0000256" key="3">
    <source>
        <dbReference type="ARBA" id="ARBA00022692"/>
    </source>
</evidence>
<dbReference type="Gene3D" id="1.20.1070.10">
    <property type="entry name" value="Rhodopsin 7-helix transmembrane proteins"/>
    <property type="match status" value="1"/>
</dbReference>
<evidence type="ECO:0000256" key="4">
    <source>
        <dbReference type="ARBA" id="ARBA00022989"/>
    </source>
</evidence>